<evidence type="ECO:0000313" key="1">
    <source>
        <dbReference type="EMBL" id="GEU92081.1"/>
    </source>
</evidence>
<reference evidence="1" key="1">
    <citation type="journal article" date="2019" name="Sci. Rep.">
        <title>Draft genome of Tanacetum cinerariifolium, the natural source of mosquito coil.</title>
        <authorList>
            <person name="Yamashiro T."/>
            <person name="Shiraishi A."/>
            <person name="Satake H."/>
            <person name="Nakayama K."/>
        </authorList>
    </citation>
    <scope>NUCLEOTIDE SEQUENCE</scope>
</reference>
<dbReference type="AlphaFoldDB" id="A0A6L2P0M7"/>
<protein>
    <recommendedName>
        <fullName evidence="2">Reverse transcriptase domain-containing protein</fullName>
    </recommendedName>
</protein>
<organism evidence="1">
    <name type="scientific">Tanacetum cinerariifolium</name>
    <name type="common">Dalmatian daisy</name>
    <name type="synonym">Chrysanthemum cinerariifolium</name>
    <dbReference type="NCBI Taxonomy" id="118510"/>
    <lineage>
        <taxon>Eukaryota</taxon>
        <taxon>Viridiplantae</taxon>
        <taxon>Streptophyta</taxon>
        <taxon>Embryophyta</taxon>
        <taxon>Tracheophyta</taxon>
        <taxon>Spermatophyta</taxon>
        <taxon>Magnoliopsida</taxon>
        <taxon>eudicotyledons</taxon>
        <taxon>Gunneridae</taxon>
        <taxon>Pentapetalae</taxon>
        <taxon>asterids</taxon>
        <taxon>campanulids</taxon>
        <taxon>Asterales</taxon>
        <taxon>Asteraceae</taxon>
        <taxon>Asteroideae</taxon>
        <taxon>Anthemideae</taxon>
        <taxon>Anthemidinae</taxon>
        <taxon>Tanacetum</taxon>
    </lineage>
</organism>
<comment type="caution">
    <text evidence="1">The sequence shown here is derived from an EMBL/GenBank/DDBJ whole genome shotgun (WGS) entry which is preliminary data.</text>
</comment>
<name>A0A6L2P0M7_TANCI</name>
<gene>
    <name evidence="1" type="ORF">Tci_064059</name>
</gene>
<dbReference type="EMBL" id="BKCJ010010547">
    <property type="protein sequence ID" value="GEU92081.1"/>
    <property type="molecule type" value="Genomic_DNA"/>
</dbReference>
<evidence type="ECO:0008006" key="2">
    <source>
        <dbReference type="Google" id="ProtNLM"/>
    </source>
</evidence>
<accession>A0A6L2P0M7</accession>
<proteinExistence type="predicted"/>
<sequence length="392" mass="44363">MNYNEPNPCYDANSSSFDNFQPSQPVIDHLNLQQRINDSMIEIHGTFQAWLQQRKDQVVNLDYYSPKPLQCQKISICYDDNDDEESSTPLKDIIISEHPPCIAITPILSTKDTKDSLIMGTEHLDTILEKESNEFINSSVKNIVPNPSESENEHEYDVPVCDDFTTFSNLLFDADDDFSSSDDKSFSDEDIPKEIYLNPLFDEEIISIKIDPHHFNAESADCDPEEEIRLIEKLLYDNSSPRPPEEINSKNSNAVINSFSPSPIPVEDSDSLMEEIDLSLTLDDSMPSGIENEDYDSEGDILTLKELLSNDSLLLPENESFHFYIPSSPHPPTKPPDDDEIEPNSGILTVKVAGDISEHYVIIPRLFPTQPTLVSNQEKSPHLLSHRDLKAF</sequence>